<dbReference type="AlphaFoldDB" id="A0AAN4Z1U8"/>
<comment type="caution">
    <text evidence="2">The sequence shown here is derived from an EMBL/GenBank/DDBJ whole genome shotgun (WGS) entry which is preliminary data.</text>
</comment>
<accession>A0AAN4Z1U8</accession>
<sequence length="174" mass="19861">RRALRQSGPKSVRRRRTPPLFSFSSITTGSEWAHFFCYPYPSRKSITRSRGVPSLSAGMPEVLSGGRRSSVDSVCHEVSLTCSSLCSSKSPLLSVHHRRMSIRRSRRERRPFVRRRPSVRGGADTRRSLQPVDRSRSGKRREALLWLLTSSGLVFHRRREPADRGCVQSRKRCA</sequence>
<gene>
    <name evidence="2" type="ORF">PMAYCL1PPCAC_00583</name>
</gene>
<feature type="compositionally biased region" description="Basic and acidic residues" evidence="1">
    <location>
        <begin position="123"/>
        <end position="136"/>
    </location>
</feature>
<dbReference type="Proteomes" id="UP001328107">
    <property type="component" value="Unassembled WGS sequence"/>
</dbReference>
<protein>
    <submittedName>
        <fullName evidence="2">Uncharacterized protein</fullName>
    </submittedName>
</protein>
<evidence type="ECO:0000313" key="3">
    <source>
        <dbReference type="Proteomes" id="UP001328107"/>
    </source>
</evidence>
<evidence type="ECO:0000313" key="2">
    <source>
        <dbReference type="EMBL" id="GMR30388.1"/>
    </source>
</evidence>
<evidence type="ECO:0000256" key="1">
    <source>
        <dbReference type="SAM" id="MobiDB-lite"/>
    </source>
</evidence>
<feature type="non-terminal residue" evidence="2">
    <location>
        <position position="174"/>
    </location>
</feature>
<feature type="region of interest" description="Disordered" evidence="1">
    <location>
        <begin position="99"/>
        <end position="136"/>
    </location>
</feature>
<name>A0AAN4Z1U8_9BILA</name>
<reference evidence="3" key="1">
    <citation type="submission" date="2022-10" db="EMBL/GenBank/DDBJ databases">
        <title>Genome assembly of Pristionchus species.</title>
        <authorList>
            <person name="Yoshida K."/>
            <person name="Sommer R.J."/>
        </authorList>
    </citation>
    <scope>NUCLEOTIDE SEQUENCE [LARGE SCALE GENOMIC DNA]</scope>
    <source>
        <strain evidence="3">RS5460</strain>
    </source>
</reference>
<organism evidence="2 3">
    <name type="scientific">Pristionchus mayeri</name>
    <dbReference type="NCBI Taxonomy" id="1317129"/>
    <lineage>
        <taxon>Eukaryota</taxon>
        <taxon>Metazoa</taxon>
        <taxon>Ecdysozoa</taxon>
        <taxon>Nematoda</taxon>
        <taxon>Chromadorea</taxon>
        <taxon>Rhabditida</taxon>
        <taxon>Rhabditina</taxon>
        <taxon>Diplogasteromorpha</taxon>
        <taxon>Diplogasteroidea</taxon>
        <taxon>Neodiplogasteridae</taxon>
        <taxon>Pristionchus</taxon>
    </lineage>
</organism>
<feature type="non-terminal residue" evidence="2">
    <location>
        <position position="1"/>
    </location>
</feature>
<feature type="compositionally biased region" description="Basic residues" evidence="1">
    <location>
        <begin position="99"/>
        <end position="118"/>
    </location>
</feature>
<proteinExistence type="predicted"/>
<keyword evidence="3" id="KW-1185">Reference proteome</keyword>
<dbReference type="EMBL" id="BTRK01000001">
    <property type="protein sequence ID" value="GMR30388.1"/>
    <property type="molecule type" value="Genomic_DNA"/>
</dbReference>